<dbReference type="InterPro" id="IPR045582">
    <property type="entry name" value="Trehalase-like_N"/>
</dbReference>
<evidence type="ECO:0000313" key="3">
    <source>
        <dbReference type="EMBL" id="MFC6645228.1"/>
    </source>
</evidence>
<dbReference type="SUPFAM" id="SSF48208">
    <property type="entry name" value="Six-hairpin glycosidases"/>
    <property type="match status" value="1"/>
</dbReference>
<sequence length="420" mass="47515">MFGFGKAKPEPLHGARIEDYAIIGDLQTAAMVSKEGSIDWLCWPHFSSPACFAALLGTAEHGFWKIFPESRKEVSSTRQYEQGTTILVTRFVTEEGEVELIDFMPPREKYSDVVRIVRGVRGKVKMRMDLRLRFDYGLTIPWVTHFDREIRAIAGPNLVVVRTVCSKGATAELHGEGLSTVSEFTVKEGDKVCFSMTYAPSHEEVPPAINIEQALDDTRAFWGEWIKPLAYQGQYREMVERSMITLKSLTYKPTGGMVAAVTTSLPECIGTGRNWDYRYCWLRDTAFTLMTLLNAGFTEEAICWREWLLRAVAGSPDQLQVLYSIYAERDLQERELTWLPGYEHSSPVRVGNAAAQQFQLDVFGEVAMALSRLPLIQETFVRQRRRCRLRLSITSVRSGTSRTTASGRCVASASTSYIRR</sequence>
<organism evidence="3 4">
    <name type="scientific">Granulicella cerasi</name>
    <dbReference type="NCBI Taxonomy" id="741063"/>
    <lineage>
        <taxon>Bacteria</taxon>
        <taxon>Pseudomonadati</taxon>
        <taxon>Acidobacteriota</taxon>
        <taxon>Terriglobia</taxon>
        <taxon>Terriglobales</taxon>
        <taxon>Acidobacteriaceae</taxon>
        <taxon>Granulicella</taxon>
    </lineage>
</organism>
<accession>A0ABW1Z823</accession>
<proteinExistence type="predicted"/>
<feature type="domain" description="GH15-like" evidence="1">
    <location>
        <begin position="234"/>
        <end position="373"/>
    </location>
</feature>
<evidence type="ECO:0000259" key="2">
    <source>
        <dbReference type="Pfam" id="PF19291"/>
    </source>
</evidence>
<dbReference type="PANTHER" id="PTHR31616">
    <property type="entry name" value="TREHALASE"/>
    <property type="match status" value="1"/>
</dbReference>
<comment type="caution">
    <text evidence="3">The sequence shown here is derived from an EMBL/GenBank/DDBJ whole genome shotgun (WGS) entry which is preliminary data.</text>
</comment>
<evidence type="ECO:0000259" key="1">
    <source>
        <dbReference type="Pfam" id="PF00723"/>
    </source>
</evidence>
<dbReference type="Pfam" id="PF19291">
    <property type="entry name" value="TREH_N"/>
    <property type="match status" value="1"/>
</dbReference>
<dbReference type="InterPro" id="IPR012341">
    <property type="entry name" value="6hp_glycosidase-like_sf"/>
</dbReference>
<keyword evidence="3" id="KW-0378">Hydrolase</keyword>
<keyword evidence="4" id="KW-1185">Reference proteome</keyword>
<evidence type="ECO:0000313" key="4">
    <source>
        <dbReference type="Proteomes" id="UP001596391"/>
    </source>
</evidence>
<dbReference type="Pfam" id="PF00723">
    <property type="entry name" value="Glyco_hydro_15"/>
    <property type="match status" value="1"/>
</dbReference>
<name>A0ABW1Z823_9BACT</name>
<dbReference type="InterPro" id="IPR008928">
    <property type="entry name" value="6-hairpin_glycosidase_sf"/>
</dbReference>
<dbReference type="PANTHER" id="PTHR31616:SF0">
    <property type="entry name" value="GLUCAN 1,4-ALPHA-GLUCOSIDASE"/>
    <property type="match status" value="1"/>
</dbReference>
<dbReference type="GO" id="GO:0016787">
    <property type="term" value="F:hydrolase activity"/>
    <property type="evidence" value="ECO:0007669"/>
    <property type="project" value="UniProtKB-KW"/>
</dbReference>
<dbReference type="Gene3D" id="1.50.10.10">
    <property type="match status" value="1"/>
</dbReference>
<dbReference type="EMBL" id="JBHSWI010000001">
    <property type="protein sequence ID" value="MFC6645228.1"/>
    <property type="molecule type" value="Genomic_DNA"/>
</dbReference>
<protein>
    <submittedName>
        <fullName evidence="3">Glycoside hydrolase family 15 protein</fullName>
    </submittedName>
</protein>
<dbReference type="InterPro" id="IPR011613">
    <property type="entry name" value="GH15-like"/>
</dbReference>
<gene>
    <name evidence="3" type="ORF">ACFQBQ_06415</name>
</gene>
<feature type="domain" description="Trehalase-like N-terminal" evidence="2">
    <location>
        <begin position="15"/>
        <end position="187"/>
    </location>
</feature>
<dbReference type="RefSeq" id="WP_390234430.1">
    <property type="nucleotide sequence ID" value="NZ_JBHSWI010000001.1"/>
</dbReference>
<reference evidence="4" key="1">
    <citation type="journal article" date="2019" name="Int. J. Syst. Evol. Microbiol.">
        <title>The Global Catalogue of Microorganisms (GCM) 10K type strain sequencing project: providing services to taxonomists for standard genome sequencing and annotation.</title>
        <authorList>
            <consortium name="The Broad Institute Genomics Platform"/>
            <consortium name="The Broad Institute Genome Sequencing Center for Infectious Disease"/>
            <person name="Wu L."/>
            <person name="Ma J."/>
        </authorList>
    </citation>
    <scope>NUCLEOTIDE SEQUENCE [LARGE SCALE GENOMIC DNA]</scope>
    <source>
        <strain evidence="4">CGMCC 1.16026</strain>
    </source>
</reference>
<dbReference type="Proteomes" id="UP001596391">
    <property type="component" value="Unassembled WGS sequence"/>
</dbReference>